<evidence type="ECO:0008006" key="3">
    <source>
        <dbReference type="Google" id="ProtNLM"/>
    </source>
</evidence>
<sequence>MPFTALPGYFRAFESADSEGVDSRAVDHLELVAHDSWRDLHSQIPADTDTHHYKLVVLARHGQGYHNAALLRYGLEAWEDHWSFLVGDEYGDWLDSKLTALGKEQVEKTGLQVLAPMVGHIEALPDVFFTSPMRRCLETFIGSWGDIFRRNNEYLKDSTIPVQVVENLRERLGEHTCDKRVPHSEVVGEYQHYATDGGNVINWHYEPGYPEEDELWFEDYRETDAELDERLHTGLSQIFGQLNSDQRFISITCHSGVIQSILRNLSHPPVRNLDTGKVVCVVVKINVNRLKGASHL</sequence>
<dbReference type="KEGG" id="tgb:HG536_0A03730"/>
<dbReference type="AlphaFoldDB" id="A0A7G3ZAL9"/>
<dbReference type="PANTHER" id="PTHR48100:SF1">
    <property type="entry name" value="HISTIDINE PHOSPHATASE FAMILY PROTEIN-RELATED"/>
    <property type="match status" value="1"/>
</dbReference>
<evidence type="ECO:0000313" key="2">
    <source>
        <dbReference type="Proteomes" id="UP000515788"/>
    </source>
</evidence>
<organism evidence="1 2">
    <name type="scientific">Torulaspora globosa</name>
    <dbReference type="NCBI Taxonomy" id="48254"/>
    <lineage>
        <taxon>Eukaryota</taxon>
        <taxon>Fungi</taxon>
        <taxon>Dikarya</taxon>
        <taxon>Ascomycota</taxon>
        <taxon>Saccharomycotina</taxon>
        <taxon>Saccharomycetes</taxon>
        <taxon>Saccharomycetales</taxon>
        <taxon>Saccharomycetaceae</taxon>
        <taxon>Torulaspora</taxon>
    </lineage>
</organism>
<proteinExistence type="predicted"/>
<dbReference type="SMART" id="SM00855">
    <property type="entry name" value="PGAM"/>
    <property type="match status" value="1"/>
</dbReference>
<keyword evidence="2" id="KW-1185">Reference proteome</keyword>
<dbReference type="Pfam" id="PF00300">
    <property type="entry name" value="His_Phos_1"/>
    <property type="match status" value="1"/>
</dbReference>
<reference evidence="1 2" key="1">
    <citation type="submission" date="2020-06" db="EMBL/GenBank/DDBJ databases">
        <title>The yeast mating-type switching endonuclease HO is a domesticated member of an unorthodox homing genetic element family.</title>
        <authorList>
            <person name="Coughlan A.Y."/>
            <person name="Lombardi L."/>
            <person name="Braun-Galleani S."/>
            <person name="Martos A.R."/>
            <person name="Galeote V."/>
            <person name="Bigey F."/>
            <person name="Dequin S."/>
            <person name="Byrne K.P."/>
            <person name="Wolfe K.H."/>
        </authorList>
    </citation>
    <scope>NUCLEOTIDE SEQUENCE [LARGE SCALE GENOMIC DNA]</scope>
    <source>
        <strain evidence="1 2">CBS764</strain>
    </source>
</reference>
<dbReference type="GO" id="GO:0016791">
    <property type="term" value="F:phosphatase activity"/>
    <property type="evidence" value="ECO:0007669"/>
    <property type="project" value="TreeGrafter"/>
</dbReference>
<dbReference type="InterPro" id="IPR013078">
    <property type="entry name" value="His_Pase_superF_clade-1"/>
</dbReference>
<dbReference type="SUPFAM" id="SSF53254">
    <property type="entry name" value="Phosphoglycerate mutase-like"/>
    <property type="match status" value="1"/>
</dbReference>
<dbReference type="PANTHER" id="PTHR48100">
    <property type="entry name" value="BROAD-SPECIFICITY PHOSPHATASE YOR283W-RELATED"/>
    <property type="match status" value="1"/>
</dbReference>
<name>A0A7G3ZAL9_9SACH</name>
<dbReference type="Gene3D" id="3.40.50.1240">
    <property type="entry name" value="Phosphoglycerate mutase-like"/>
    <property type="match status" value="1"/>
</dbReference>
<dbReference type="InterPro" id="IPR050275">
    <property type="entry name" value="PGM_Phosphatase"/>
</dbReference>
<accession>A0A7G3ZAL9</accession>
<gene>
    <name evidence="1" type="ORF">HG536_0A03730</name>
</gene>
<protein>
    <recommendedName>
        <fullName evidence="3">Phosphoglycerate mutase</fullName>
    </recommendedName>
</protein>
<dbReference type="EMBL" id="CP059246">
    <property type="protein sequence ID" value="QLL30555.1"/>
    <property type="molecule type" value="Genomic_DNA"/>
</dbReference>
<dbReference type="CDD" id="cd07067">
    <property type="entry name" value="HP_PGM_like"/>
    <property type="match status" value="1"/>
</dbReference>
<dbReference type="OrthoDB" id="496981at2759"/>
<dbReference type="InterPro" id="IPR029033">
    <property type="entry name" value="His_PPase_superfam"/>
</dbReference>
<dbReference type="GeneID" id="59323652"/>
<dbReference type="FunFam" id="3.40.50.1240:FF:000054">
    <property type="entry name" value="Putative phosphomutase"/>
    <property type="match status" value="1"/>
</dbReference>
<dbReference type="RefSeq" id="XP_037137230.1">
    <property type="nucleotide sequence ID" value="XM_037281335.1"/>
</dbReference>
<dbReference type="Proteomes" id="UP000515788">
    <property type="component" value="Chromosome 1"/>
</dbReference>
<evidence type="ECO:0000313" key="1">
    <source>
        <dbReference type="EMBL" id="QLL30555.1"/>
    </source>
</evidence>
<dbReference type="GO" id="GO:0005737">
    <property type="term" value="C:cytoplasm"/>
    <property type="evidence" value="ECO:0007669"/>
    <property type="project" value="TreeGrafter"/>
</dbReference>